<dbReference type="GO" id="GO:0000774">
    <property type="term" value="F:adenyl-nucleotide exchange factor activity"/>
    <property type="evidence" value="ECO:0007669"/>
    <property type="project" value="InterPro"/>
</dbReference>
<comment type="caution">
    <text evidence="3">The sequence shown here is derived from an EMBL/GenBank/DDBJ whole genome shotgun (WGS) entry which is preliminary data.</text>
</comment>
<dbReference type="Gene3D" id="2.30.22.10">
    <property type="entry name" value="Head domain of nucleotide exchange factor GrpE"/>
    <property type="match status" value="1"/>
</dbReference>
<reference evidence="3" key="1">
    <citation type="submission" date="2020-11" db="EMBL/GenBank/DDBJ databases">
        <title>Nocardia NEAU-351.nov., a novel actinomycete isolated from the cow dung.</title>
        <authorList>
            <person name="Zhang X."/>
        </authorList>
    </citation>
    <scope>NUCLEOTIDE SEQUENCE</scope>
    <source>
        <strain evidence="3">NEAU-351</strain>
    </source>
</reference>
<dbReference type="Proteomes" id="UP000655751">
    <property type="component" value="Unassembled WGS sequence"/>
</dbReference>
<sequence>MTEPVTPVTQVDADTAGPAEYAPVSDTVDSAEYGDATSDPDGSVTNLAAGQRDLAERVEDLTRVLARQAASIERLADDAKARAQRERQGADLPLVTELFALLGDTTACARTAESDREREAFEAITTRIERLLIGRGGILVDPPTDTPFDSLTMEAADVVDTEDPAFDRTVASVIQPGLSVPGRSIRPARVVVRRHR</sequence>
<dbReference type="EMBL" id="JADMLG010000001">
    <property type="protein sequence ID" value="MBH0775221.1"/>
    <property type="molecule type" value="Genomic_DNA"/>
</dbReference>
<dbReference type="GO" id="GO:0006457">
    <property type="term" value="P:protein folding"/>
    <property type="evidence" value="ECO:0007669"/>
    <property type="project" value="InterPro"/>
</dbReference>
<dbReference type="RefSeq" id="WP_196147511.1">
    <property type="nucleotide sequence ID" value="NZ_JADMLG010000001.1"/>
</dbReference>
<dbReference type="GO" id="GO:0042803">
    <property type="term" value="F:protein homodimerization activity"/>
    <property type="evidence" value="ECO:0007669"/>
    <property type="project" value="InterPro"/>
</dbReference>
<evidence type="ECO:0000313" key="3">
    <source>
        <dbReference type="EMBL" id="MBH0775221.1"/>
    </source>
</evidence>
<evidence type="ECO:0000313" key="4">
    <source>
        <dbReference type="Proteomes" id="UP000655751"/>
    </source>
</evidence>
<evidence type="ECO:0000256" key="1">
    <source>
        <dbReference type="ARBA" id="ARBA00023186"/>
    </source>
</evidence>
<dbReference type="InterPro" id="IPR000740">
    <property type="entry name" value="GrpE"/>
</dbReference>
<protein>
    <submittedName>
        <fullName evidence="3">Nucleotide exchange factor GrpE</fullName>
    </submittedName>
</protein>
<gene>
    <name evidence="3" type="primary">grpE</name>
    <name evidence="3" type="ORF">IT779_02850</name>
</gene>
<accession>A0A931N1R8</accession>
<keyword evidence="4" id="KW-1185">Reference proteome</keyword>
<organism evidence="3 4">
    <name type="scientific">Nocardia bovistercoris</name>
    <dbReference type="NCBI Taxonomy" id="2785916"/>
    <lineage>
        <taxon>Bacteria</taxon>
        <taxon>Bacillati</taxon>
        <taxon>Actinomycetota</taxon>
        <taxon>Actinomycetes</taxon>
        <taxon>Mycobacteriales</taxon>
        <taxon>Nocardiaceae</taxon>
        <taxon>Nocardia</taxon>
    </lineage>
</organism>
<dbReference type="GO" id="GO:0051087">
    <property type="term" value="F:protein-folding chaperone binding"/>
    <property type="evidence" value="ECO:0007669"/>
    <property type="project" value="InterPro"/>
</dbReference>
<name>A0A931N1R8_9NOCA</name>
<proteinExistence type="predicted"/>
<dbReference type="Pfam" id="PF01025">
    <property type="entry name" value="GrpE"/>
    <property type="match status" value="1"/>
</dbReference>
<dbReference type="SUPFAM" id="SSF51064">
    <property type="entry name" value="Head domain of nucleotide exchange factor GrpE"/>
    <property type="match status" value="1"/>
</dbReference>
<feature type="region of interest" description="Disordered" evidence="2">
    <location>
        <begin position="1"/>
        <end position="46"/>
    </location>
</feature>
<evidence type="ECO:0000256" key="2">
    <source>
        <dbReference type="SAM" id="MobiDB-lite"/>
    </source>
</evidence>
<dbReference type="AlphaFoldDB" id="A0A931N1R8"/>
<keyword evidence="1" id="KW-0143">Chaperone</keyword>
<dbReference type="InterPro" id="IPR009012">
    <property type="entry name" value="GrpE_head"/>
</dbReference>